<dbReference type="PROSITE" id="PS50835">
    <property type="entry name" value="IG_LIKE"/>
    <property type="match status" value="1"/>
</dbReference>
<reference evidence="12 13" key="1">
    <citation type="submission" date="2017-08" db="EMBL/GenBank/DDBJ databases">
        <title>USMARCv1.0.</title>
        <authorList>
            <person name="Hannum G.I."/>
            <person name="Koren S."/>
            <person name="Schroeder S.G."/>
            <person name="Chin S.C."/>
            <person name="Nonneman D.J."/>
            <person name="Becker S.A."/>
            <person name="Rosen B.D."/>
            <person name="Bickhart D.M."/>
            <person name="Putnam N.H."/>
            <person name="Green R.E."/>
            <person name="Tuggle C.K."/>
            <person name="Liu H."/>
            <person name="Rohrer G.A."/>
            <person name="Warr A."/>
            <person name="Hall R."/>
            <person name="Kim K."/>
            <person name="Hume D.A."/>
            <person name="Talbot R."/>
            <person name="Chow W."/>
            <person name="Howe K."/>
            <person name="Schwartz A.S."/>
            <person name="Watson M."/>
            <person name="Archibald A.L."/>
            <person name="Phillippy A.M."/>
            <person name="Smith T.P.L."/>
        </authorList>
    </citation>
    <scope>NUCLEOTIDE SEQUENCE [LARGE SCALE GENOMIC DNA]</scope>
</reference>
<evidence type="ECO:0000313" key="13">
    <source>
        <dbReference type="Proteomes" id="UP000314985"/>
    </source>
</evidence>
<evidence type="ECO:0000313" key="12">
    <source>
        <dbReference type="Ensembl" id="ENSSSCP00070037440.1"/>
    </source>
</evidence>
<keyword evidence="9" id="KW-0325">Glycoprotein</keyword>
<accession>A0A4X1V9E0</accession>
<dbReference type="InterPro" id="IPR011162">
    <property type="entry name" value="MHC_I/II-like_Ag-recog"/>
</dbReference>
<name>A0A4X1V9E0_PIG</name>
<dbReference type="PANTHER" id="PTHR19944">
    <property type="entry name" value="MHC CLASS II-RELATED"/>
    <property type="match status" value="1"/>
</dbReference>
<dbReference type="Proteomes" id="UP000314985">
    <property type="component" value="Chromosome 7"/>
</dbReference>
<dbReference type="Pfam" id="PF00969">
    <property type="entry name" value="MHC_II_beta"/>
    <property type="match status" value="1"/>
</dbReference>
<dbReference type="SMART" id="SM00407">
    <property type="entry name" value="IGc1"/>
    <property type="match status" value="1"/>
</dbReference>
<dbReference type="SMART" id="SM00921">
    <property type="entry name" value="MHC_II_beta"/>
    <property type="match status" value="1"/>
</dbReference>
<comment type="subcellular location">
    <subcellularLocation>
        <location evidence="1">Membrane</location>
        <topology evidence="1">Single-pass type I membrane protein</topology>
    </subcellularLocation>
</comment>
<sequence length="387" mass="43098">MCLSFPPNINTHTPYFSPQFLSLSLKFKLQEWRVVCFLLFRFEGAQVGQAQGCSGTEVNTEELRAVGEESLPFWQRLLEGGGDGANPWGALAWRFPATHGSSGSPKALDQRSVLCPPSCPPLRSLPLQQAHEGEPVGAGGGEVPAEPLRVPGASPGARCASAGGRCLQPFRSPPGDWIIAVHAAHFFFMEKFECHFFNGTERVRLLDRHYYNGEEILRFDSDVGEYRAVTELGRPEAKDWNSRKDILEQRRAEVDTYCRHNYRISDTFLVPRRAEPTVTVYPAKTQPLQHHNLLVCSVTGFYPGHVEVRWFRNGQEEAAGVVSTGLIPNGDWTFQTMVMLETVPQSGEVYSCRVEHPSLTSPVTVEWSERLSDSLVPQAPRRGCACP</sequence>
<dbReference type="AlphaFoldDB" id="A0A4X1V9E0"/>
<keyword evidence="10" id="KW-0491">MHC II</keyword>
<dbReference type="Pfam" id="PF07654">
    <property type="entry name" value="C1-set"/>
    <property type="match status" value="1"/>
</dbReference>
<dbReference type="FunFam" id="2.60.40.10:FF:000116">
    <property type="entry name" value="HLA class II histocompatibility antigen, DRB1-1 beta chain"/>
    <property type="match status" value="1"/>
</dbReference>
<dbReference type="InterPro" id="IPR000353">
    <property type="entry name" value="MHC_II_b_N"/>
</dbReference>
<evidence type="ECO:0000256" key="1">
    <source>
        <dbReference type="ARBA" id="ARBA00004479"/>
    </source>
</evidence>
<dbReference type="InterPro" id="IPR036179">
    <property type="entry name" value="Ig-like_dom_sf"/>
</dbReference>
<organism evidence="12 13">
    <name type="scientific">Sus scrofa</name>
    <name type="common">Pig</name>
    <dbReference type="NCBI Taxonomy" id="9823"/>
    <lineage>
        <taxon>Eukaryota</taxon>
        <taxon>Metazoa</taxon>
        <taxon>Chordata</taxon>
        <taxon>Craniata</taxon>
        <taxon>Vertebrata</taxon>
        <taxon>Euteleostomi</taxon>
        <taxon>Mammalia</taxon>
        <taxon>Eutheria</taxon>
        <taxon>Laurasiatheria</taxon>
        <taxon>Artiodactyla</taxon>
        <taxon>Suina</taxon>
        <taxon>Suidae</taxon>
        <taxon>Sus</taxon>
    </lineage>
</organism>
<protein>
    <recommendedName>
        <fullName evidence="11">Ig-like domain-containing protein</fullName>
    </recommendedName>
</protein>
<evidence type="ECO:0000256" key="5">
    <source>
        <dbReference type="ARBA" id="ARBA00022989"/>
    </source>
</evidence>
<keyword evidence="8" id="KW-1015">Disulfide bond</keyword>
<keyword evidence="3" id="KW-0732">Signal</keyword>
<reference evidence="12" key="2">
    <citation type="submission" date="2025-08" db="UniProtKB">
        <authorList>
            <consortium name="Ensembl"/>
        </authorList>
    </citation>
    <scope>IDENTIFICATION</scope>
</reference>
<dbReference type="PROSITE" id="PS00290">
    <property type="entry name" value="IG_MHC"/>
    <property type="match status" value="1"/>
</dbReference>
<evidence type="ECO:0000256" key="4">
    <source>
        <dbReference type="ARBA" id="ARBA00022859"/>
    </source>
</evidence>
<evidence type="ECO:0000256" key="8">
    <source>
        <dbReference type="ARBA" id="ARBA00023157"/>
    </source>
</evidence>
<dbReference type="InterPro" id="IPR003597">
    <property type="entry name" value="Ig_C1-set"/>
</dbReference>
<evidence type="ECO:0000256" key="10">
    <source>
        <dbReference type="ARBA" id="ARBA00023182"/>
    </source>
</evidence>
<proteinExistence type="predicted"/>
<dbReference type="GO" id="GO:0042613">
    <property type="term" value="C:MHC class II protein complex"/>
    <property type="evidence" value="ECO:0007669"/>
    <property type="project" value="UniProtKB-KW"/>
</dbReference>
<dbReference type="GO" id="GO:0002504">
    <property type="term" value="P:antigen processing and presentation of peptide or polysaccharide antigen via MHC class II"/>
    <property type="evidence" value="ECO:0007669"/>
    <property type="project" value="UniProtKB-KW"/>
</dbReference>
<keyword evidence="5" id="KW-1133">Transmembrane helix</keyword>
<feature type="domain" description="Ig-like" evidence="11">
    <location>
        <begin position="276"/>
        <end position="364"/>
    </location>
</feature>
<keyword evidence="7" id="KW-0472">Membrane</keyword>
<dbReference type="Ensembl" id="ENSSSCT00070044437.1">
    <property type="protein sequence ID" value="ENSSSCP00070037440.1"/>
    <property type="gene ID" value="ENSSSCG00070022254.1"/>
</dbReference>
<dbReference type="GO" id="GO:0002250">
    <property type="term" value="P:adaptive immune response"/>
    <property type="evidence" value="ECO:0007669"/>
    <property type="project" value="UniProtKB-KW"/>
</dbReference>
<dbReference type="InterPro" id="IPR013783">
    <property type="entry name" value="Ig-like_fold"/>
</dbReference>
<dbReference type="PANTHER" id="PTHR19944:SF99">
    <property type="entry name" value="HLA CLASS II HISTOCOMPATIBILITY ANTIGEN, DRB1 BETA CHAIN"/>
    <property type="match status" value="1"/>
</dbReference>
<dbReference type="SUPFAM" id="SSF48726">
    <property type="entry name" value="Immunoglobulin"/>
    <property type="match status" value="1"/>
</dbReference>
<dbReference type="FunFam" id="3.10.320.10:FF:000001">
    <property type="entry name" value="HLA class II histocompatibility antigen, DRB1-1 beta chain"/>
    <property type="match status" value="1"/>
</dbReference>
<evidence type="ECO:0000256" key="3">
    <source>
        <dbReference type="ARBA" id="ARBA00022729"/>
    </source>
</evidence>
<dbReference type="InterPro" id="IPR007110">
    <property type="entry name" value="Ig-like_dom"/>
</dbReference>
<keyword evidence="2" id="KW-0812">Transmembrane</keyword>
<evidence type="ECO:0000256" key="2">
    <source>
        <dbReference type="ARBA" id="ARBA00022692"/>
    </source>
</evidence>
<keyword evidence="6" id="KW-1064">Adaptive immunity</keyword>
<dbReference type="InterPro" id="IPR014745">
    <property type="entry name" value="MHC_II_a/b_N"/>
</dbReference>
<keyword evidence="4" id="KW-0391">Immunity</keyword>
<evidence type="ECO:0000259" key="11">
    <source>
        <dbReference type="PROSITE" id="PS50835"/>
    </source>
</evidence>
<dbReference type="InterPro" id="IPR003006">
    <property type="entry name" value="Ig/MHC_CS"/>
</dbReference>
<dbReference type="Gene3D" id="2.60.40.10">
    <property type="entry name" value="Immunoglobulins"/>
    <property type="match status" value="1"/>
</dbReference>
<dbReference type="InterPro" id="IPR050160">
    <property type="entry name" value="MHC/Immunoglobulin"/>
</dbReference>
<evidence type="ECO:0000256" key="6">
    <source>
        <dbReference type="ARBA" id="ARBA00023130"/>
    </source>
</evidence>
<dbReference type="SUPFAM" id="SSF54452">
    <property type="entry name" value="MHC antigen-recognition domain"/>
    <property type="match status" value="1"/>
</dbReference>
<evidence type="ECO:0000256" key="9">
    <source>
        <dbReference type="ARBA" id="ARBA00023180"/>
    </source>
</evidence>
<dbReference type="Gene3D" id="3.10.320.10">
    <property type="entry name" value="Class II Histocompatibility Antigen, M Beta Chain, Chain B, domain 1"/>
    <property type="match status" value="1"/>
</dbReference>
<evidence type="ECO:0000256" key="7">
    <source>
        <dbReference type="ARBA" id="ARBA00023136"/>
    </source>
</evidence>